<dbReference type="InterPro" id="IPR036271">
    <property type="entry name" value="Tet_transcr_reg_TetR-rel_C_sf"/>
</dbReference>
<keyword evidence="5" id="KW-1185">Reference proteome</keyword>
<name>A0A2A2H159_METBR</name>
<feature type="domain" description="HTH tetR-type" evidence="3">
    <location>
        <begin position="6"/>
        <end position="66"/>
    </location>
</feature>
<proteinExistence type="predicted"/>
<sequence>MEQKSFKRKNELIEAALDEFTAKNYENASLNVILKNAGISKGTFYYHFQDKQALYAFLLESAHNTECKFITNRMKERIGDFKGKDVFERFKLQVQIAYEFAVAFPKYFKLGIMFQKERGNEIYEYAKNIIERNKEVWLEERIKKAINDGDFNNRFSEDFILKILNYIVFHFNEIFDEEEDYKMEKMLENASNLVDFLKYGFGNNKVCY</sequence>
<dbReference type="AlphaFoldDB" id="A0A2A2H159"/>
<accession>A0A2A2H159</accession>
<dbReference type="GO" id="GO:0003677">
    <property type="term" value="F:DNA binding"/>
    <property type="evidence" value="ECO:0007669"/>
    <property type="project" value="UniProtKB-UniRule"/>
</dbReference>
<dbReference type="Gene3D" id="1.10.357.10">
    <property type="entry name" value="Tetracycline Repressor, domain 2"/>
    <property type="match status" value="1"/>
</dbReference>
<evidence type="ECO:0000259" key="3">
    <source>
        <dbReference type="PROSITE" id="PS50977"/>
    </source>
</evidence>
<dbReference type="OrthoDB" id="77321at2157"/>
<dbReference type="EMBL" id="LMVM01000040">
    <property type="protein sequence ID" value="PAV03060.1"/>
    <property type="molecule type" value="Genomic_DNA"/>
</dbReference>
<dbReference type="PANTHER" id="PTHR43479:SF11">
    <property type="entry name" value="ACREF_ENVCD OPERON REPRESSOR-RELATED"/>
    <property type="match status" value="1"/>
</dbReference>
<dbReference type="InterPro" id="IPR050624">
    <property type="entry name" value="HTH-type_Tx_Regulator"/>
</dbReference>
<evidence type="ECO:0000256" key="1">
    <source>
        <dbReference type="ARBA" id="ARBA00023125"/>
    </source>
</evidence>
<evidence type="ECO:0000313" key="4">
    <source>
        <dbReference type="EMBL" id="PAV03060.1"/>
    </source>
</evidence>
<dbReference type="Pfam" id="PF00440">
    <property type="entry name" value="TetR_N"/>
    <property type="match status" value="1"/>
</dbReference>
<evidence type="ECO:0000313" key="5">
    <source>
        <dbReference type="Proteomes" id="UP000217784"/>
    </source>
</evidence>
<evidence type="ECO:0000256" key="2">
    <source>
        <dbReference type="PROSITE-ProRule" id="PRU00335"/>
    </source>
</evidence>
<dbReference type="PROSITE" id="PS50977">
    <property type="entry name" value="HTH_TETR_2"/>
    <property type="match status" value="1"/>
</dbReference>
<reference evidence="4 5" key="1">
    <citation type="journal article" date="2017" name="BMC Genomics">
        <title>Genomic analysis of methanogenic archaea reveals a shift towards energy conservation.</title>
        <authorList>
            <person name="Gilmore S.P."/>
            <person name="Henske J.K."/>
            <person name="Sexton J.A."/>
            <person name="Solomon K.V."/>
            <person name="Seppala S."/>
            <person name="Yoo J.I."/>
            <person name="Huyett L.M."/>
            <person name="Pressman A."/>
            <person name="Cogan J.Z."/>
            <person name="Kivenson V."/>
            <person name="Peng X."/>
            <person name="Tan Y."/>
            <person name="Valentine D.L."/>
            <person name="O'Malley M.A."/>
        </authorList>
    </citation>
    <scope>NUCLEOTIDE SEQUENCE [LARGE SCALE GENOMIC DNA]</scope>
    <source>
        <strain evidence="4 5">M.o.H.</strain>
    </source>
</reference>
<dbReference type="PANTHER" id="PTHR43479">
    <property type="entry name" value="ACREF/ENVCD OPERON REPRESSOR-RELATED"/>
    <property type="match status" value="1"/>
</dbReference>
<dbReference type="Proteomes" id="UP000217784">
    <property type="component" value="Unassembled WGS sequence"/>
</dbReference>
<organism evidence="4 5">
    <name type="scientific">Methanobacterium bryantii</name>
    <dbReference type="NCBI Taxonomy" id="2161"/>
    <lineage>
        <taxon>Archaea</taxon>
        <taxon>Methanobacteriati</taxon>
        <taxon>Methanobacteriota</taxon>
        <taxon>Methanomada group</taxon>
        <taxon>Methanobacteria</taxon>
        <taxon>Methanobacteriales</taxon>
        <taxon>Methanobacteriaceae</taxon>
        <taxon>Methanobacterium</taxon>
    </lineage>
</organism>
<protein>
    <recommendedName>
        <fullName evidence="3">HTH tetR-type domain-containing protein</fullName>
    </recommendedName>
</protein>
<dbReference type="PRINTS" id="PR00455">
    <property type="entry name" value="HTHTETR"/>
</dbReference>
<comment type="caution">
    <text evidence="4">The sequence shown here is derived from an EMBL/GenBank/DDBJ whole genome shotgun (WGS) entry which is preliminary data.</text>
</comment>
<dbReference type="SUPFAM" id="SSF46689">
    <property type="entry name" value="Homeodomain-like"/>
    <property type="match status" value="1"/>
</dbReference>
<feature type="DNA-binding region" description="H-T-H motif" evidence="2">
    <location>
        <begin position="29"/>
        <end position="48"/>
    </location>
</feature>
<dbReference type="InterPro" id="IPR001647">
    <property type="entry name" value="HTH_TetR"/>
</dbReference>
<dbReference type="RefSeq" id="WP_069583963.1">
    <property type="nucleotide sequence ID" value="NZ_LMVM01000040.1"/>
</dbReference>
<dbReference type="SUPFAM" id="SSF48498">
    <property type="entry name" value="Tetracyclin repressor-like, C-terminal domain"/>
    <property type="match status" value="1"/>
</dbReference>
<keyword evidence="1 2" id="KW-0238">DNA-binding</keyword>
<gene>
    <name evidence="4" type="ORF">ASJ80_07255</name>
</gene>
<dbReference type="InterPro" id="IPR009057">
    <property type="entry name" value="Homeodomain-like_sf"/>
</dbReference>